<dbReference type="PANTHER" id="PTHR33281">
    <property type="entry name" value="UPF0187 PROTEIN YNEE"/>
    <property type="match status" value="1"/>
</dbReference>
<evidence type="ECO:0000256" key="7">
    <source>
        <dbReference type="ARBA" id="ARBA00023136"/>
    </source>
</evidence>
<organism evidence="10 11">
    <name type="scientific">Triparma strigata</name>
    <dbReference type="NCBI Taxonomy" id="1606541"/>
    <lineage>
        <taxon>Eukaryota</taxon>
        <taxon>Sar</taxon>
        <taxon>Stramenopiles</taxon>
        <taxon>Ochrophyta</taxon>
        <taxon>Bolidophyceae</taxon>
        <taxon>Parmales</taxon>
        <taxon>Triparmaceae</taxon>
        <taxon>Triparma</taxon>
    </lineage>
</organism>
<dbReference type="AlphaFoldDB" id="A0A9W7BTT1"/>
<name>A0A9W7BTT1_9STRA</name>
<keyword evidence="3" id="KW-1003">Cell membrane</keyword>
<keyword evidence="5 9" id="KW-1133">Transmembrane helix</keyword>
<feature type="transmembrane region" description="Helical" evidence="9">
    <location>
        <begin position="338"/>
        <end position="357"/>
    </location>
</feature>
<evidence type="ECO:0000313" key="10">
    <source>
        <dbReference type="EMBL" id="GMH96554.1"/>
    </source>
</evidence>
<dbReference type="GO" id="GO:0005886">
    <property type="term" value="C:plasma membrane"/>
    <property type="evidence" value="ECO:0007669"/>
    <property type="project" value="UniProtKB-SubCell"/>
</dbReference>
<feature type="compositionally biased region" description="Basic and acidic residues" evidence="8">
    <location>
        <begin position="510"/>
        <end position="520"/>
    </location>
</feature>
<evidence type="ECO:0000256" key="2">
    <source>
        <dbReference type="ARBA" id="ARBA00022448"/>
    </source>
</evidence>
<feature type="transmembrane region" description="Helical" evidence="9">
    <location>
        <begin position="369"/>
        <end position="389"/>
    </location>
</feature>
<reference evidence="11" key="1">
    <citation type="journal article" date="2023" name="Commun. Biol.">
        <title>Genome analysis of Parmales, the sister group of diatoms, reveals the evolutionary specialization of diatoms from phago-mixotrophs to photoautotrophs.</title>
        <authorList>
            <person name="Ban H."/>
            <person name="Sato S."/>
            <person name="Yoshikawa S."/>
            <person name="Yamada K."/>
            <person name="Nakamura Y."/>
            <person name="Ichinomiya M."/>
            <person name="Sato N."/>
            <person name="Blanc-Mathieu R."/>
            <person name="Endo H."/>
            <person name="Kuwata A."/>
            <person name="Ogata H."/>
        </authorList>
    </citation>
    <scope>NUCLEOTIDE SEQUENCE [LARGE SCALE GENOMIC DNA]</scope>
    <source>
        <strain evidence="11">NIES 3701</strain>
    </source>
</reference>
<feature type="transmembrane region" description="Helical" evidence="9">
    <location>
        <begin position="134"/>
        <end position="154"/>
    </location>
</feature>
<evidence type="ECO:0000256" key="5">
    <source>
        <dbReference type="ARBA" id="ARBA00022989"/>
    </source>
</evidence>
<comment type="subcellular location">
    <subcellularLocation>
        <location evidence="1">Cell membrane</location>
        <topology evidence="1">Multi-pass membrane protein</topology>
    </subcellularLocation>
</comment>
<evidence type="ECO:0000256" key="6">
    <source>
        <dbReference type="ARBA" id="ARBA00023065"/>
    </source>
</evidence>
<dbReference type="Pfam" id="PF25539">
    <property type="entry name" value="Bestrophin_2"/>
    <property type="match status" value="1"/>
</dbReference>
<feature type="region of interest" description="Disordered" evidence="8">
    <location>
        <begin position="436"/>
        <end position="457"/>
    </location>
</feature>
<accession>A0A9W7BTT1</accession>
<feature type="transmembrane region" description="Helical" evidence="9">
    <location>
        <begin position="103"/>
        <end position="122"/>
    </location>
</feature>
<keyword evidence="7 9" id="KW-0472">Membrane</keyword>
<evidence type="ECO:0000313" key="11">
    <source>
        <dbReference type="Proteomes" id="UP001165085"/>
    </source>
</evidence>
<keyword evidence="2" id="KW-0813">Transport</keyword>
<evidence type="ECO:0000256" key="1">
    <source>
        <dbReference type="ARBA" id="ARBA00004651"/>
    </source>
</evidence>
<keyword evidence="11" id="KW-1185">Reference proteome</keyword>
<sequence length="520" mass="59054">MTGPKRGARLAPLNTTTSEREIKSQYEVSKQPRKRRMTKPTPIYNVHEPLYKFKSLADSDDYEIIPFIKKPNPPYDDQSGELSFIKMLFHYEGTVLKLIWPQMVFQIMLVLFCILYCTHFGVDDLELPDDVMEFHKITGSITGFLLVFRTTLAYDRYYEGRKLSGRILNATREMTSQSYVFITKSGLTEKQGGEFRQMQEEMRRLSILLWGTMRHSLRESKLGFHPNTNGPPSFYQQYLGGARDHKKDKFPFAEHWHRDSCRPLIASVMTIDDFDKLSTLSPDARPSAVMTQMRILSQRMGFYVNDPTSFSLNFMESSKEVIDLLKTANRIVTTPMPFAYSHMLSSLVFLFTFITPLLYCGPLETGNGWISSLALTFCAYGLLEIGICLENPFGWDTMDLDLEAFGKSMALESDVIAVSAREELHLSCAGDHVEVHLPTEPSTETANEADQTRGTTRRLSLVPFEETQMLAEAAAAGQTNETVGLPGVNGKTSPLHNKWRRSTRTARPVPDAHRGEDVEE</sequence>
<proteinExistence type="predicted"/>
<dbReference type="PANTHER" id="PTHR33281:SF19">
    <property type="entry name" value="VOLTAGE-DEPENDENT ANION CHANNEL-FORMING PROTEIN YNEE"/>
    <property type="match status" value="1"/>
</dbReference>
<keyword evidence="4 9" id="KW-0812">Transmembrane</keyword>
<feature type="region of interest" description="Disordered" evidence="8">
    <location>
        <begin position="476"/>
        <end position="520"/>
    </location>
</feature>
<protein>
    <submittedName>
        <fullName evidence="10">Uncharacterized protein</fullName>
    </submittedName>
</protein>
<gene>
    <name evidence="10" type="ORF">TrST_g9345</name>
</gene>
<evidence type="ECO:0000256" key="3">
    <source>
        <dbReference type="ARBA" id="ARBA00022475"/>
    </source>
</evidence>
<evidence type="ECO:0000256" key="4">
    <source>
        <dbReference type="ARBA" id="ARBA00022692"/>
    </source>
</evidence>
<evidence type="ECO:0000256" key="9">
    <source>
        <dbReference type="SAM" id="Phobius"/>
    </source>
</evidence>
<comment type="caution">
    <text evidence="10">The sequence shown here is derived from an EMBL/GenBank/DDBJ whole genome shotgun (WGS) entry which is preliminary data.</text>
</comment>
<evidence type="ECO:0000256" key="8">
    <source>
        <dbReference type="SAM" id="MobiDB-lite"/>
    </source>
</evidence>
<dbReference type="GO" id="GO:0005254">
    <property type="term" value="F:chloride channel activity"/>
    <property type="evidence" value="ECO:0007669"/>
    <property type="project" value="InterPro"/>
</dbReference>
<feature type="compositionally biased region" description="Polar residues" evidence="8">
    <location>
        <begin position="440"/>
        <end position="457"/>
    </location>
</feature>
<keyword evidence="6" id="KW-0406">Ion transport</keyword>
<dbReference type="InterPro" id="IPR044669">
    <property type="entry name" value="YneE/VCCN1/2-like"/>
</dbReference>
<dbReference type="OrthoDB" id="1368at2759"/>
<feature type="region of interest" description="Disordered" evidence="8">
    <location>
        <begin position="1"/>
        <end position="39"/>
    </location>
</feature>
<dbReference type="EMBL" id="BRXY01000470">
    <property type="protein sequence ID" value="GMH96554.1"/>
    <property type="molecule type" value="Genomic_DNA"/>
</dbReference>
<dbReference type="Proteomes" id="UP001165085">
    <property type="component" value="Unassembled WGS sequence"/>
</dbReference>